<keyword evidence="2" id="KW-1185">Reference proteome</keyword>
<dbReference type="InterPro" id="IPR005564">
    <property type="entry name" value="Major_capsid_GpE"/>
</dbReference>
<dbReference type="Pfam" id="PF03864">
    <property type="entry name" value="Phage_cap_E"/>
    <property type="match status" value="1"/>
</dbReference>
<comment type="caution">
    <text evidence="1">The sequence shown here is derived from an EMBL/GenBank/DDBJ whole genome shotgun (WGS) entry which is preliminary data.</text>
</comment>
<accession>A0ABT8KG33</accession>
<name>A0ABT8KG33_9MICO</name>
<organism evidence="1 2">
    <name type="scientific">Leifsonia williamsii</name>
    <dbReference type="NCBI Taxonomy" id="3035919"/>
    <lineage>
        <taxon>Bacteria</taxon>
        <taxon>Bacillati</taxon>
        <taxon>Actinomycetota</taxon>
        <taxon>Actinomycetes</taxon>
        <taxon>Micrococcales</taxon>
        <taxon>Microbacteriaceae</taxon>
        <taxon>Leifsonia</taxon>
    </lineage>
</organism>
<gene>
    <name evidence="1" type="ORF">P5G50_18360</name>
</gene>
<dbReference type="RefSeq" id="WP_301209594.1">
    <property type="nucleotide sequence ID" value="NZ_JAROCF010000002.1"/>
</dbReference>
<dbReference type="Gene3D" id="3.90.1690.10">
    <property type="entry name" value="phage-related protein like domain"/>
    <property type="match status" value="1"/>
</dbReference>
<dbReference type="EMBL" id="JAROCF010000002">
    <property type="protein sequence ID" value="MDN4616415.1"/>
    <property type="molecule type" value="Genomic_DNA"/>
</dbReference>
<evidence type="ECO:0000313" key="1">
    <source>
        <dbReference type="EMBL" id="MDN4616415.1"/>
    </source>
</evidence>
<protein>
    <submittedName>
        <fullName evidence="1">Major capsid protein</fullName>
    </submittedName>
</protein>
<dbReference type="InterPro" id="IPR053738">
    <property type="entry name" value="Lambda_capsid_assembly"/>
</dbReference>
<dbReference type="Proteomes" id="UP001174208">
    <property type="component" value="Unassembled WGS sequence"/>
</dbReference>
<proteinExistence type="predicted"/>
<evidence type="ECO:0000313" key="2">
    <source>
        <dbReference type="Proteomes" id="UP001174208"/>
    </source>
</evidence>
<reference evidence="1" key="1">
    <citation type="submission" date="2023-06" db="EMBL/GenBank/DDBJ databases">
        <title>MT1 and MT2 Draft Genomes of Novel Species.</title>
        <authorList>
            <person name="Venkateswaran K."/>
        </authorList>
    </citation>
    <scope>NUCLEOTIDE SEQUENCE</scope>
    <source>
        <strain evidence="1">F6_8S_P_1B</strain>
    </source>
</reference>
<sequence>MALWTDVIDPATLTGYARASLADYEASKGTLAQFLPNREVADIVVRFMQGSTGLVDIAQWRAYDAEPEIGKGPSGKRVTLELPAVGQNIPVSEYQQLRARNAGDDQMLQAVLNTTGRVARAVADSVERLRGIVLATGKATINPTNFGGKFQSDDDFGRSAGHTVTAASAWSTGSVSRLADLQTWTDTYIADNGVAPGALLMSTRVLRALAAGTEFQTQLINGGARPATRADVDAIIEGAGLPPIVVYDRRVNVNGVATKVIPDDRLLLLPAPVATDDWEGTELGATFWGQTLTSLDPAYGIEDGEQPGLVVGAYRGEKPPMIAEVISDAIALPVLANADLSFSADVL</sequence>